<reference evidence="1 3" key="1">
    <citation type="submission" date="2016-10" db="EMBL/GenBank/DDBJ databases">
        <authorList>
            <person name="de Groot N.N."/>
        </authorList>
    </citation>
    <scope>NUCLEOTIDE SEQUENCE [LARGE SCALE GENOMIC DNA]</scope>
    <source>
        <strain evidence="1 3">CGMCC 1.9156</strain>
    </source>
</reference>
<accession>A0A1I2JFP7</accession>
<evidence type="ECO:0000313" key="3">
    <source>
        <dbReference type="Proteomes" id="UP000198964"/>
    </source>
</evidence>
<dbReference type="STRING" id="655355.SAMN05216283_10898"/>
<gene>
    <name evidence="2" type="ORF">DET52_10754</name>
    <name evidence="1" type="ORF">SAMN05216283_10898</name>
</gene>
<dbReference type="EMBL" id="SNWI01000007">
    <property type="protein sequence ID" value="TDN98927.1"/>
    <property type="molecule type" value="Genomic_DNA"/>
</dbReference>
<evidence type="ECO:0000313" key="4">
    <source>
        <dbReference type="Proteomes" id="UP000294848"/>
    </source>
</evidence>
<organism evidence="1 3">
    <name type="scientific">Sunxiuqinia elliptica</name>
    <dbReference type="NCBI Taxonomy" id="655355"/>
    <lineage>
        <taxon>Bacteria</taxon>
        <taxon>Pseudomonadati</taxon>
        <taxon>Bacteroidota</taxon>
        <taxon>Bacteroidia</taxon>
        <taxon>Marinilabiliales</taxon>
        <taxon>Prolixibacteraceae</taxon>
        <taxon>Sunxiuqinia</taxon>
    </lineage>
</organism>
<keyword evidence="3" id="KW-1185">Reference proteome</keyword>
<dbReference type="RefSeq" id="WP_166642951.1">
    <property type="nucleotide sequence ID" value="NZ_FONW01000008.1"/>
</dbReference>
<dbReference type="Proteomes" id="UP000294848">
    <property type="component" value="Unassembled WGS sequence"/>
</dbReference>
<protein>
    <submittedName>
        <fullName evidence="1">Uncharacterized protein</fullName>
    </submittedName>
</protein>
<sequence>MPIEIRELIIRATVSEHAESDARPELENTGKKRAELIQECVEQVIEILKQKTER</sequence>
<dbReference type="Pfam" id="PF19265">
    <property type="entry name" value="DUF5908"/>
    <property type="match status" value="1"/>
</dbReference>
<dbReference type="AlphaFoldDB" id="A0A1I2JFP7"/>
<evidence type="ECO:0000313" key="1">
    <source>
        <dbReference type="EMBL" id="SFF51987.1"/>
    </source>
</evidence>
<proteinExistence type="predicted"/>
<reference evidence="2 4" key="2">
    <citation type="submission" date="2019-03" db="EMBL/GenBank/DDBJ databases">
        <title>Freshwater and sediment microbial communities from various areas in North America, analyzing microbe dynamics in response to fracking.</title>
        <authorList>
            <person name="Lamendella R."/>
        </authorList>
    </citation>
    <scope>NUCLEOTIDE SEQUENCE [LARGE SCALE GENOMIC DNA]</scope>
    <source>
        <strain evidence="2 4">114D</strain>
    </source>
</reference>
<dbReference type="InterPro" id="IPR045459">
    <property type="entry name" value="DUF5908"/>
</dbReference>
<dbReference type="EMBL" id="FONW01000008">
    <property type="protein sequence ID" value="SFF51987.1"/>
    <property type="molecule type" value="Genomic_DNA"/>
</dbReference>
<evidence type="ECO:0000313" key="2">
    <source>
        <dbReference type="EMBL" id="TDN98927.1"/>
    </source>
</evidence>
<name>A0A1I2JFP7_9BACT</name>
<dbReference type="Proteomes" id="UP000198964">
    <property type="component" value="Unassembled WGS sequence"/>
</dbReference>